<keyword evidence="1" id="KW-0175">Coiled coil</keyword>
<organism evidence="3 4">
    <name type="scientific">Marasmius oreades</name>
    <name type="common">fairy-ring Marasmius</name>
    <dbReference type="NCBI Taxonomy" id="181124"/>
    <lineage>
        <taxon>Eukaryota</taxon>
        <taxon>Fungi</taxon>
        <taxon>Dikarya</taxon>
        <taxon>Basidiomycota</taxon>
        <taxon>Agaricomycotina</taxon>
        <taxon>Agaricomycetes</taxon>
        <taxon>Agaricomycetidae</taxon>
        <taxon>Agaricales</taxon>
        <taxon>Marasmiineae</taxon>
        <taxon>Marasmiaceae</taxon>
        <taxon>Marasmius</taxon>
    </lineage>
</organism>
<sequence>MIAAPSHSPFTHVLSSNYAANVEEIQQIANLVQRSQEDLKQVNIEIARLEETLAKLRSERDALSAYIDDHLGLTSPFRRLPDDLLREIFLQCLEPYPVRSTKHAPLVLTTVCNAWRNVALTTPRLWSSIHIYIPVCREFGTYRMLVDERRTGIERWLDRSGSTSITFSVTFGIGGWTQNPQELREPVLTVAQSVVDTFLRYRRRWFRARFDGVLAPFLDPVKSLNPEEMPRLHSLTLYSGRSSIPDAPHLESLIRSAPSLRVVDLGFEHSHNVVALPLRWEQITEISLHPHLGSLEVLPALRILSFMQRNLMKCSFWIFPHVAPDDRADLPRVHLPSLQSFEVLFRESAIAPVSIGLSHSDNVKLFFDSITCPSLLHLGVDVDFALADSPLKLFLEKSSSSLRSFSTNLPLPASELINQCIRLMPSLTSLSLQRGVFWGTQQDTGAAIRALTPAEPSAGNNLLCPSLEDLTLLEIHSVDAERVMDLITKRFVHCKVRRLRSVKVVFRGGPNIQTLDHWEDEYRPQISDLRNQGLSIAWQFTKPKLPNDRSAAKVDDLPDGGHPTDCPHIPNHLLYPNLDSY</sequence>
<evidence type="ECO:0008006" key="5">
    <source>
        <dbReference type="Google" id="ProtNLM"/>
    </source>
</evidence>
<evidence type="ECO:0000313" key="3">
    <source>
        <dbReference type="EMBL" id="KAG7092831.1"/>
    </source>
</evidence>
<dbReference type="Gene3D" id="1.20.1280.50">
    <property type="match status" value="1"/>
</dbReference>
<reference evidence="3" key="1">
    <citation type="journal article" date="2021" name="Genome Biol. Evol.">
        <title>The assembled and annotated genome of the fairy-ring fungus Marasmius oreades.</title>
        <authorList>
            <person name="Hiltunen M."/>
            <person name="Ament-Velasquez S.L."/>
            <person name="Johannesson H."/>
        </authorList>
    </citation>
    <scope>NUCLEOTIDE SEQUENCE</scope>
    <source>
        <strain evidence="3">03SP1</strain>
    </source>
</reference>
<feature type="coiled-coil region" evidence="1">
    <location>
        <begin position="25"/>
        <end position="66"/>
    </location>
</feature>
<evidence type="ECO:0000313" key="4">
    <source>
        <dbReference type="Proteomes" id="UP001049176"/>
    </source>
</evidence>
<dbReference type="InterPro" id="IPR032675">
    <property type="entry name" value="LRR_dom_sf"/>
</dbReference>
<dbReference type="Gene3D" id="3.80.10.10">
    <property type="entry name" value="Ribonuclease Inhibitor"/>
    <property type="match status" value="1"/>
</dbReference>
<dbReference type="OrthoDB" id="3051815at2759"/>
<dbReference type="Proteomes" id="UP001049176">
    <property type="component" value="Chromosome 5"/>
</dbReference>
<accession>A0A9P7RZV9</accession>
<feature type="region of interest" description="Disordered" evidence="2">
    <location>
        <begin position="547"/>
        <end position="568"/>
    </location>
</feature>
<evidence type="ECO:0000256" key="1">
    <source>
        <dbReference type="SAM" id="Coils"/>
    </source>
</evidence>
<comment type="caution">
    <text evidence="3">The sequence shown here is derived from an EMBL/GenBank/DDBJ whole genome shotgun (WGS) entry which is preliminary data.</text>
</comment>
<proteinExistence type="predicted"/>
<dbReference type="KEGG" id="more:E1B28_009146"/>
<dbReference type="AlphaFoldDB" id="A0A9P7RZV9"/>
<dbReference type="GeneID" id="66078222"/>
<protein>
    <recommendedName>
        <fullName evidence="5">F-box domain-containing protein</fullName>
    </recommendedName>
</protein>
<keyword evidence="4" id="KW-1185">Reference proteome</keyword>
<dbReference type="EMBL" id="CM032185">
    <property type="protein sequence ID" value="KAG7092831.1"/>
    <property type="molecule type" value="Genomic_DNA"/>
</dbReference>
<dbReference type="RefSeq" id="XP_043009301.1">
    <property type="nucleotide sequence ID" value="XM_043154013.1"/>
</dbReference>
<evidence type="ECO:0000256" key="2">
    <source>
        <dbReference type="SAM" id="MobiDB-lite"/>
    </source>
</evidence>
<feature type="compositionally biased region" description="Basic and acidic residues" evidence="2">
    <location>
        <begin position="547"/>
        <end position="556"/>
    </location>
</feature>
<name>A0A9P7RZV9_9AGAR</name>
<gene>
    <name evidence="3" type="ORF">E1B28_009146</name>
</gene>